<sequence>MGSLARLARISAWTGAAALIGMEASVLYSHNDEPSSESRKNCHAQEQKTADQQCSKHEKQSKPVQIKCTPKMAPQFDGLNFYETFISSQR</sequence>
<feature type="chain" id="PRO_5047322691" evidence="2">
    <location>
        <begin position="19"/>
        <end position="90"/>
    </location>
</feature>
<organism evidence="3 4">
    <name type="scientific">Sphagnum troendelagicum</name>
    <dbReference type="NCBI Taxonomy" id="128251"/>
    <lineage>
        <taxon>Eukaryota</taxon>
        <taxon>Viridiplantae</taxon>
        <taxon>Streptophyta</taxon>
        <taxon>Embryophyta</taxon>
        <taxon>Bryophyta</taxon>
        <taxon>Sphagnophytina</taxon>
        <taxon>Sphagnopsida</taxon>
        <taxon>Sphagnales</taxon>
        <taxon>Sphagnaceae</taxon>
        <taxon>Sphagnum</taxon>
    </lineage>
</organism>
<accession>A0ABP0TB28</accession>
<dbReference type="EMBL" id="OZ019893">
    <property type="protein sequence ID" value="CAK9190931.1"/>
    <property type="molecule type" value="Genomic_DNA"/>
</dbReference>
<name>A0ABP0TB28_9BRYO</name>
<evidence type="ECO:0000256" key="2">
    <source>
        <dbReference type="SAM" id="SignalP"/>
    </source>
</evidence>
<proteinExistence type="predicted"/>
<protein>
    <submittedName>
        <fullName evidence="3">Uncharacterized protein</fullName>
    </submittedName>
</protein>
<feature type="signal peptide" evidence="2">
    <location>
        <begin position="1"/>
        <end position="18"/>
    </location>
</feature>
<keyword evidence="4" id="KW-1185">Reference proteome</keyword>
<evidence type="ECO:0000313" key="4">
    <source>
        <dbReference type="Proteomes" id="UP001497512"/>
    </source>
</evidence>
<evidence type="ECO:0000256" key="1">
    <source>
        <dbReference type="SAM" id="MobiDB-lite"/>
    </source>
</evidence>
<evidence type="ECO:0000313" key="3">
    <source>
        <dbReference type="EMBL" id="CAK9190931.1"/>
    </source>
</evidence>
<reference evidence="3 4" key="1">
    <citation type="submission" date="2024-02" db="EMBL/GenBank/DDBJ databases">
        <authorList>
            <consortium name="ELIXIR-Norway"/>
            <consortium name="Elixir Norway"/>
        </authorList>
    </citation>
    <scope>NUCLEOTIDE SEQUENCE [LARGE SCALE GENOMIC DNA]</scope>
</reference>
<keyword evidence="2" id="KW-0732">Signal</keyword>
<feature type="region of interest" description="Disordered" evidence="1">
    <location>
        <begin position="29"/>
        <end position="62"/>
    </location>
</feature>
<dbReference type="Proteomes" id="UP001497512">
    <property type="component" value="Chromosome 1"/>
</dbReference>
<feature type="compositionally biased region" description="Basic and acidic residues" evidence="1">
    <location>
        <begin position="30"/>
        <end position="61"/>
    </location>
</feature>
<gene>
    <name evidence="3" type="ORF">CSSPTR1EN2_LOCUS1137</name>
</gene>